<comment type="caution">
    <text evidence="1">The sequence shown here is derived from an EMBL/GenBank/DDBJ whole genome shotgun (WGS) entry which is preliminary data.</text>
</comment>
<gene>
    <name evidence="1" type="ORF">GCM10009801_69430</name>
</gene>
<organism evidence="1 2">
    <name type="scientific">Streptomyces albiaxialis</name>
    <dbReference type="NCBI Taxonomy" id="329523"/>
    <lineage>
        <taxon>Bacteria</taxon>
        <taxon>Bacillati</taxon>
        <taxon>Actinomycetota</taxon>
        <taxon>Actinomycetes</taxon>
        <taxon>Kitasatosporales</taxon>
        <taxon>Streptomycetaceae</taxon>
        <taxon>Streptomyces</taxon>
    </lineage>
</organism>
<dbReference type="Proteomes" id="UP001500016">
    <property type="component" value="Unassembled WGS sequence"/>
</dbReference>
<dbReference type="RefSeq" id="WP_344534052.1">
    <property type="nucleotide sequence ID" value="NZ_BAAAPE010000017.1"/>
</dbReference>
<dbReference type="Gene3D" id="3.40.630.30">
    <property type="match status" value="1"/>
</dbReference>
<keyword evidence="2" id="KW-1185">Reference proteome</keyword>
<evidence type="ECO:0000313" key="2">
    <source>
        <dbReference type="Proteomes" id="UP001500016"/>
    </source>
</evidence>
<dbReference type="EMBL" id="BAAAPE010000017">
    <property type="protein sequence ID" value="GAA2098379.1"/>
    <property type="molecule type" value="Genomic_DNA"/>
</dbReference>
<evidence type="ECO:0008006" key="3">
    <source>
        <dbReference type="Google" id="ProtNLM"/>
    </source>
</evidence>
<name>A0ABN2WSR8_9ACTN</name>
<sequence length="235" mass="25445">MDREIVRAWVEGWVVSRGASPPAEEEWGFYYDIGPFHKAARYVLVEPDEARVRELTRTIGGTGVWLAVFEEPERVREWIAPGWTIGDPGYLMTTTFRRADTSGLPEGYELRVWERAGVTRVVVRAPDGGPAARGQLALPDGARTAVVDQIETVEAHRRRGLGRLVMGVLGTAALDAGVRDAVLAATDDGRALYTALGWRVAAPQTDLFRETAAGSATESATESVAERAVGAARVA</sequence>
<reference evidence="1 2" key="1">
    <citation type="journal article" date="2019" name="Int. J. Syst. Evol. Microbiol.">
        <title>The Global Catalogue of Microorganisms (GCM) 10K type strain sequencing project: providing services to taxonomists for standard genome sequencing and annotation.</title>
        <authorList>
            <consortium name="The Broad Institute Genomics Platform"/>
            <consortium name="The Broad Institute Genome Sequencing Center for Infectious Disease"/>
            <person name="Wu L."/>
            <person name="Ma J."/>
        </authorList>
    </citation>
    <scope>NUCLEOTIDE SEQUENCE [LARGE SCALE GENOMIC DNA]</scope>
    <source>
        <strain evidence="1 2">JCM 15478</strain>
    </source>
</reference>
<proteinExistence type="predicted"/>
<evidence type="ECO:0000313" key="1">
    <source>
        <dbReference type="EMBL" id="GAA2098379.1"/>
    </source>
</evidence>
<dbReference type="InterPro" id="IPR016181">
    <property type="entry name" value="Acyl_CoA_acyltransferase"/>
</dbReference>
<accession>A0ABN2WSR8</accession>
<protein>
    <recommendedName>
        <fullName evidence="3">GNAT family N-acetyltransferase</fullName>
    </recommendedName>
</protein>
<dbReference type="SUPFAM" id="SSF55729">
    <property type="entry name" value="Acyl-CoA N-acyltransferases (Nat)"/>
    <property type="match status" value="1"/>
</dbReference>